<sequence length="147" mass="15732">MTLPSYLGLNQLAKLPADSDLARSIAVLARAAQDAIWRRTKATQELRALLREYYPGFLAAFAGSGHTNLATPDARAILAITPTPAQGARLTKARIVTALRRAGRRRRLDDTATRILRRAPPPAVAATGTGRAGTRPAGSGPARHLEY</sequence>
<name>Q0RZU3_RHOJR</name>
<reference evidence="3" key="1">
    <citation type="journal article" date="2006" name="Proc. Natl. Acad. Sci. U.S.A.">
        <title>The complete genome of Rhodococcus sp. RHA1 provides insights into a catabolic powerhouse.</title>
        <authorList>
            <person name="McLeod M.P."/>
            <person name="Warren R.L."/>
            <person name="Hsiao W.W.L."/>
            <person name="Araki N."/>
            <person name="Myhre M."/>
            <person name="Fernandes C."/>
            <person name="Miyazawa D."/>
            <person name="Wong W."/>
            <person name="Lillquist A.L."/>
            <person name="Wang D."/>
            <person name="Dosanjh M."/>
            <person name="Hara H."/>
            <person name="Petrescu A."/>
            <person name="Morin R.D."/>
            <person name="Yang G."/>
            <person name="Stott J.M."/>
            <person name="Schein J.E."/>
            <person name="Shin H."/>
            <person name="Smailus D."/>
            <person name="Siddiqui A.S."/>
            <person name="Marra M.A."/>
            <person name="Jones S.J.M."/>
            <person name="Holt R."/>
            <person name="Brinkman F.S.L."/>
            <person name="Miyauchi K."/>
            <person name="Fukuda M."/>
            <person name="Davies J.E."/>
            <person name="Mohn W.W."/>
            <person name="Eltis L.D."/>
        </authorList>
    </citation>
    <scope>NUCLEOTIDE SEQUENCE [LARGE SCALE GENOMIC DNA]</scope>
    <source>
        <strain evidence="3">RHA1</strain>
    </source>
</reference>
<dbReference type="HOGENOM" id="CLU_1766557_0_0_11"/>
<evidence type="ECO:0000313" key="3">
    <source>
        <dbReference type="Proteomes" id="UP000008710"/>
    </source>
</evidence>
<gene>
    <name evidence="2" type="ordered locus">RHA1_ro08148</name>
</gene>
<dbReference type="EMBL" id="CP000432">
    <property type="protein sequence ID" value="ABG99193.1"/>
    <property type="molecule type" value="Genomic_DNA"/>
</dbReference>
<evidence type="ECO:0000313" key="2">
    <source>
        <dbReference type="EMBL" id="ABG99193.1"/>
    </source>
</evidence>
<protein>
    <submittedName>
        <fullName evidence="2">Possible transposase</fullName>
    </submittedName>
</protein>
<dbReference type="KEGG" id="rha:RHA1_ro08148"/>
<feature type="region of interest" description="Disordered" evidence="1">
    <location>
        <begin position="119"/>
        <end position="147"/>
    </location>
</feature>
<organism evidence="2 3">
    <name type="scientific">Rhodococcus jostii (strain RHA1)</name>
    <dbReference type="NCBI Taxonomy" id="101510"/>
    <lineage>
        <taxon>Bacteria</taxon>
        <taxon>Bacillati</taxon>
        <taxon>Actinomycetota</taxon>
        <taxon>Actinomycetes</taxon>
        <taxon>Mycobacteriales</taxon>
        <taxon>Nocardiaceae</taxon>
        <taxon>Rhodococcus</taxon>
    </lineage>
</organism>
<feature type="compositionally biased region" description="Low complexity" evidence="1">
    <location>
        <begin position="124"/>
        <end position="147"/>
    </location>
</feature>
<keyword evidence="2" id="KW-0614">Plasmid</keyword>
<dbReference type="AlphaFoldDB" id="Q0RZU3"/>
<proteinExistence type="predicted"/>
<evidence type="ECO:0000256" key="1">
    <source>
        <dbReference type="SAM" id="MobiDB-lite"/>
    </source>
</evidence>
<accession>Q0RZU3</accession>
<dbReference type="Proteomes" id="UP000008710">
    <property type="component" value="Plasmid pRHL1"/>
</dbReference>
<geneLocation type="plasmid" evidence="2 3">
    <name>pRHL1</name>
</geneLocation>